<dbReference type="InterPro" id="IPR002898">
    <property type="entry name" value="MotA_ExbB_proton_chnl"/>
</dbReference>
<feature type="transmembrane region" description="Helical" evidence="9">
    <location>
        <begin position="6"/>
        <end position="27"/>
    </location>
</feature>
<keyword evidence="2 8" id="KW-0813">Transport</keyword>
<evidence type="ECO:0000256" key="2">
    <source>
        <dbReference type="ARBA" id="ARBA00022448"/>
    </source>
</evidence>
<keyword evidence="4 9" id="KW-0812">Transmembrane</keyword>
<evidence type="ECO:0000256" key="1">
    <source>
        <dbReference type="ARBA" id="ARBA00004651"/>
    </source>
</evidence>
<dbReference type="AlphaFoldDB" id="A0A0G3EJF1"/>
<protein>
    <submittedName>
        <fullName evidence="11">Biopolymer transport protein ExbB</fullName>
    </submittedName>
</protein>
<dbReference type="PANTHER" id="PTHR30625">
    <property type="entry name" value="PROTEIN TOLQ"/>
    <property type="match status" value="1"/>
</dbReference>
<keyword evidence="3" id="KW-1003">Cell membrane</keyword>
<evidence type="ECO:0000256" key="6">
    <source>
        <dbReference type="ARBA" id="ARBA00022989"/>
    </source>
</evidence>
<name>A0A0G3EJF1_9BACT</name>
<dbReference type="KEGG" id="vbl:L21SP4_02341"/>
<evidence type="ECO:0000313" key="11">
    <source>
        <dbReference type="EMBL" id="AKJ65567.1"/>
    </source>
</evidence>
<reference evidence="11 12" key="2">
    <citation type="journal article" date="2016" name="ISME J.">
        <title>Characterization of the first cultured representative of Verrucomicrobia subdivision 5 indicates the proposal of a novel phylum.</title>
        <authorList>
            <person name="Spring S."/>
            <person name="Bunk B."/>
            <person name="Sproer C."/>
            <person name="Schumann P."/>
            <person name="Rohde M."/>
            <person name="Tindall B.J."/>
            <person name="Klenk H.P."/>
        </authorList>
    </citation>
    <scope>NUCLEOTIDE SEQUENCE [LARGE SCALE GENOMIC DNA]</scope>
    <source>
        <strain evidence="11 12">L21-Fru-AB</strain>
    </source>
</reference>
<dbReference type="PANTHER" id="PTHR30625:SF15">
    <property type="entry name" value="BIOPOLYMER TRANSPORT PROTEIN EXBB"/>
    <property type="match status" value="1"/>
</dbReference>
<gene>
    <name evidence="11" type="primary">exbB_8</name>
    <name evidence="11" type="ORF">L21SP4_02341</name>
</gene>
<dbReference type="OrthoDB" id="4045at2"/>
<dbReference type="STRING" id="1307763.L21SP4_02341"/>
<keyword evidence="12" id="KW-1185">Reference proteome</keyword>
<evidence type="ECO:0000256" key="5">
    <source>
        <dbReference type="ARBA" id="ARBA00022927"/>
    </source>
</evidence>
<sequence>MEFFIGHAGALGWLIATAAVAALALFFERLFHLHRAEIKTEDFLSGIKTIVQRDNLPEAVKMCDQTPGPVAYVTRTALLHHNSERDALVRAVEDAGLEEVPRLERRLRTLMTLAQISPLLGLLGTVVGLAQSLMIMEQNAPLVHMGDVTGGIWRALLTTAAGLLVAIPAYAGHNLLLSRIERLVMDMEQAAAEMIRFLEERKKNRGDGQGER</sequence>
<dbReference type="EMBL" id="CP010904">
    <property type="protein sequence ID" value="AKJ65567.1"/>
    <property type="molecule type" value="Genomic_DNA"/>
</dbReference>
<evidence type="ECO:0000256" key="8">
    <source>
        <dbReference type="RuleBase" id="RU004057"/>
    </source>
</evidence>
<reference evidence="12" key="1">
    <citation type="submission" date="2015-02" db="EMBL/GenBank/DDBJ databases">
        <title>Description and complete genome sequence of the first cultured representative of the subdivision 5 of the Verrucomicrobia phylum.</title>
        <authorList>
            <person name="Spring S."/>
            <person name="Bunk B."/>
            <person name="Sproer C."/>
            <person name="Klenk H.-P."/>
        </authorList>
    </citation>
    <scope>NUCLEOTIDE SEQUENCE [LARGE SCALE GENOMIC DNA]</scope>
    <source>
        <strain evidence="12">L21-Fru-AB</strain>
    </source>
</reference>
<comment type="subcellular location">
    <subcellularLocation>
        <location evidence="1">Cell membrane</location>
        <topology evidence="1">Multi-pass membrane protein</topology>
    </subcellularLocation>
    <subcellularLocation>
        <location evidence="8">Membrane</location>
        <topology evidence="8">Multi-pass membrane protein</topology>
    </subcellularLocation>
</comment>
<accession>A0A0G3EJF1</accession>
<dbReference type="GO" id="GO:0017038">
    <property type="term" value="P:protein import"/>
    <property type="evidence" value="ECO:0007669"/>
    <property type="project" value="TreeGrafter"/>
</dbReference>
<keyword evidence="5 8" id="KW-0653">Protein transport</keyword>
<keyword evidence="7 9" id="KW-0472">Membrane</keyword>
<dbReference type="Pfam" id="PF01618">
    <property type="entry name" value="MotA_ExbB"/>
    <property type="match status" value="1"/>
</dbReference>
<feature type="transmembrane region" description="Helical" evidence="9">
    <location>
        <begin position="112"/>
        <end position="135"/>
    </location>
</feature>
<evidence type="ECO:0000313" key="12">
    <source>
        <dbReference type="Proteomes" id="UP000035268"/>
    </source>
</evidence>
<dbReference type="Proteomes" id="UP000035268">
    <property type="component" value="Chromosome"/>
</dbReference>
<dbReference type="RefSeq" id="WP_052882778.1">
    <property type="nucleotide sequence ID" value="NZ_CP010904.1"/>
</dbReference>
<feature type="domain" description="MotA/TolQ/ExbB proton channel" evidence="10">
    <location>
        <begin position="75"/>
        <end position="188"/>
    </location>
</feature>
<evidence type="ECO:0000256" key="4">
    <source>
        <dbReference type="ARBA" id="ARBA00022692"/>
    </source>
</evidence>
<organism evidence="11 12">
    <name type="scientific">Kiritimatiella glycovorans</name>
    <dbReference type="NCBI Taxonomy" id="1307763"/>
    <lineage>
        <taxon>Bacteria</taxon>
        <taxon>Pseudomonadati</taxon>
        <taxon>Kiritimatiellota</taxon>
        <taxon>Kiritimatiellia</taxon>
        <taxon>Kiritimatiellales</taxon>
        <taxon>Kiritimatiellaceae</taxon>
        <taxon>Kiritimatiella</taxon>
    </lineage>
</organism>
<dbReference type="GO" id="GO:0005886">
    <property type="term" value="C:plasma membrane"/>
    <property type="evidence" value="ECO:0007669"/>
    <property type="project" value="UniProtKB-SubCell"/>
</dbReference>
<keyword evidence="6 9" id="KW-1133">Transmembrane helix</keyword>
<evidence type="ECO:0000256" key="3">
    <source>
        <dbReference type="ARBA" id="ARBA00022475"/>
    </source>
</evidence>
<comment type="similarity">
    <text evidence="8">Belongs to the exbB/tolQ family.</text>
</comment>
<feature type="transmembrane region" description="Helical" evidence="9">
    <location>
        <begin position="155"/>
        <end position="177"/>
    </location>
</feature>
<dbReference type="InterPro" id="IPR050790">
    <property type="entry name" value="ExbB/TolQ_transport"/>
</dbReference>
<evidence type="ECO:0000256" key="7">
    <source>
        <dbReference type="ARBA" id="ARBA00023136"/>
    </source>
</evidence>
<evidence type="ECO:0000259" key="10">
    <source>
        <dbReference type="Pfam" id="PF01618"/>
    </source>
</evidence>
<evidence type="ECO:0000256" key="9">
    <source>
        <dbReference type="SAM" id="Phobius"/>
    </source>
</evidence>
<proteinExistence type="inferred from homology"/>